<dbReference type="SUPFAM" id="SSF56300">
    <property type="entry name" value="Metallo-dependent phosphatases"/>
    <property type="match status" value="1"/>
</dbReference>
<dbReference type="GO" id="GO:0016787">
    <property type="term" value="F:hydrolase activity"/>
    <property type="evidence" value="ECO:0007669"/>
    <property type="project" value="UniProtKB-KW"/>
</dbReference>
<sequence length="242" mass="26497">MESWPSLVYAIGDVHGCHDLLRDLEARIVADARDRAGEKLIVMLGDYVDRGDRSAQVLDRLLADPPKSFNRICLAGNHEQMMLDFLEAPARSHAWLDNGGRLTLSSYGLEPGHLGAGRQLRVMLDAHIPENHRSFISGLPACLTLPGAVFVHAGLRPNLALEDQRDEDMLWIRREADTGEMRAFTIVHGHTPAPEPQITSNRIGLDTGAYGSGVLTAARFEQGRFAGFLQATSARPTPSGRS</sequence>
<dbReference type="CDD" id="cd00144">
    <property type="entry name" value="MPP_PPP_family"/>
    <property type="match status" value="1"/>
</dbReference>
<proteinExistence type="predicted"/>
<dbReference type="InterPro" id="IPR029052">
    <property type="entry name" value="Metallo-depent_PP-like"/>
</dbReference>
<keyword evidence="3" id="KW-1185">Reference proteome</keyword>
<dbReference type="InterPro" id="IPR004843">
    <property type="entry name" value="Calcineurin-like_PHP"/>
</dbReference>
<comment type="caution">
    <text evidence="2">The sequence shown here is derived from an EMBL/GenBank/DDBJ whole genome shotgun (WGS) entry which is preliminary data.</text>
</comment>
<dbReference type="PANTHER" id="PTHR42850">
    <property type="entry name" value="METALLOPHOSPHOESTERASE"/>
    <property type="match status" value="1"/>
</dbReference>
<dbReference type="Pfam" id="PF00149">
    <property type="entry name" value="Metallophos"/>
    <property type="match status" value="1"/>
</dbReference>
<feature type="domain" description="Calcineurin-like phosphoesterase" evidence="1">
    <location>
        <begin position="8"/>
        <end position="194"/>
    </location>
</feature>
<evidence type="ECO:0000259" key="1">
    <source>
        <dbReference type="Pfam" id="PF00149"/>
    </source>
</evidence>
<name>A0ABV7X2K9_9HYPH</name>
<dbReference type="EMBL" id="JBHRYD010000010">
    <property type="protein sequence ID" value="MFC3705578.1"/>
    <property type="molecule type" value="Genomic_DNA"/>
</dbReference>
<gene>
    <name evidence="2" type="ORF">ACFOOL_12495</name>
</gene>
<evidence type="ECO:0000313" key="3">
    <source>
        <dbReference type="Proteomes" id="UP001595613"/>
    </source>
</evidence>
<organism evidence="2 3">
    <name type="scientific">Devosia honganensis</name>
    <dbReference type="NCBI Taxonomy" id="1610527"/>
    <lineage>
        <taxon>Bacteria</taxon>
        <taxon>Pseudomonadati</taxon>
        <taxon>Pseudomonadota</taxon>
        <taxon>Alphaproteobacteria</taxon>
        <taxon>Hyphomicrobiales</taxon>
        <taxon>Devosiaceae</taxon>
        <taxon>Devosia</taxon>
    </lineage>
</organism>
<dbReference type="Proteomes" id="UP001595613">
    <property type="component" value="Unassembled WGS sequence"/>
</dbReference>
<keyword evidence="2" id="KW-0378">Hydrolase</keyword>
<reference evidence="3" key="1">
    <citation type="journal article" date="2019" name="Int. J. Syst. Evol. Microbiol.">
        <title>The Global Catalogue of Microorganisms (GCM) 10K type strain sequencing project: providing services to taxonomists for standard genome sequencing and annotation.</title>
        <authorList>
            <consortium name="The Broad Institute Genomics Platform"/>
            <consortium name="The Broad Institute Genome Sequencing Center for Infectious Disease"/>
            <person name="Wu L."/>
            <person name="Ma J."/>
        </authorList>
    </citation>
    <scope>NUCLEOTIDE SEQUENCE [LARGE SCALE GENOMIC DNA]</scope>
    <source>
        <strain evidence="3">KCTC 42281</strain>
    </source>
</reference>
<dbReference type="EC" id="3.1.-.-" evidence="2"/>
<dbReference type="PANTHER" id="PTHR42850:SF4">
    <property type="entry name" value="ZINC-DEPENDENT ENDOPOLYPHOSPHATASE"/>
    <property type="match status" value="1"/>
</dbReference>
<dbReference type="Gene3D" id="3.60.21.10">
    <property type="match status" value="1"/>
</dbReference>
<accession>A0ABV7X2K9</accession>
<dbReference type="InterPro" id="IPR050126">
    <property type="entry name" value="Ap4A_hydrolase"/>
</dbReference>
<evidence type="ECO:0000313" key="2">
    <source>
        <dbReference type="EMBL" id="MFC3705578.1"/>
    </source>
</evidence>
<dbReference type="RefSeq" id="WP_380097440.1">
    <property type="nucleotide sequence ID" value="NZ_JBHRYD010000010.1"/>
</dbReference>
<protein>
    <submittedName>
        <fullName evidence="2">Metallophosphoesterase family protein</fullName>
        <ecNumber evidence="2">3.1.-.-</ecNumber>
    </submittedName>
</protein>